<keyword evidence="3" id="KW-1185">Reference proteome</keyword>
<dbReference type="Proteomes" id="UP000324222">
    <property type="component" value="Unassembled WGS sequence"/>
</dbReference>
<organism evidence="2 3">
    <name type="scientific">Portunus trituberculatus</name>
    <name type="common">Swimming crab</name>
    <name type="synonym">Neptunus trituberculatus</name>
    <dbReference type="NCBI Taxonomy" id="210409"/>
    <lineage>
        <taxon>Eukaryota</taxon>
        <taxon>Metazoa</taxon>
        <taxon>Ecdysozoa</taxon>
        <taxon>Arthropoda</taxon>
        <taxon>Crustacea</taxon>
        <taxon>Multicrustacea</taxon>
        <taxon>Malacostraca</taxon>
        <taxon>Eumalacostraca</taxon>
        <taxon>Eucarida</taxon>
        <taxon>Decapoda</taxon>
        <taxon>Pleocyemata</taxon>
        <taxon>Brachyura</taxon>
        <taxon>Eubrachyura</taxon>
        <taxon>Portunoidea</taxon>
        <taxon>Portunidae</taxon>
        <taxon>Portuninae</taxon>
        <taxon>Portunus</taxon>
    </lineage>
</organism>
<evidence type="ECO:0000313" key="2">
    <source>
        <dbReference type="EMBL" id="MPC67795.1"/>
    </source>
</evidence>
<feature type="region of interest" description="Disordered" evidence="1">
    <location>
        <begin position="1"/>
        <end position="26"/>
    </location>
</feature>
<protein>
    <submittedName>
        <fullName evidence="2">Uncharacterized protein</fullName>
    </submittedName>
</protein>
<reference evidence="2 3" key="1">
    <citation type="submission" date="2019-05" db="EMBL/GenBank/DDBJ databases">
        <title>Another draft genome of Portunus trituberculatus and its Hox gene families provides insights of decapod evolution.</title>
        <authorList>
            <person name="Jeong J.-H."/>
            <person name="Song I."/>
            <person name="Kim S."/>
            <person name="Choi T."/>
            <person name="Kim D."/>
            <person name="Ryu S."/>
            <person name="Kim W."/>
        </authorList>
    </citation>
    <scope>NUCLEOTIDE SEQUENCE [LARGE SCALE GENOMIC DNA]</scope>
    <source>
        <tissue evidence="2">Muscle</tissue>
    </source>
</reference>
<comment type="caution">
    <text evidence="2">The sequence shown here is derived from an EMBL/GenBank/DDBJ whole genome shotgun (WGS) entry which is preliminary data.</text>
</comment>
<accession>A0A5B7HDV5</accession>
<sequence length="151" mass="16952">MTSRNRTRSTLTQTITESQLSQSTCNQSTTLRRHAHLPSLTASNESNVIRTSNPTGKTYDVQFAFNSIAPQGTQHQTKRTITLCNHVQSTRTQSITNRNSHRAPATNPSHRDAAHTGPRSAPRYTRQLMPLPDLQSVLGSVYLRIRCWLLN</sequence>
<feature type="region of interest" description="Disordered" evidence="1">
    <location>
        <begin position="91"/>
        <end position="124"/>
    </location>
</feature>
<dbReference type="AlphaFoldDB" id="A0A5B7HDV5"/>
<name>A0A5B7HDV5_PORTR</name>
<dbReference type="EMBL" id="VSRR010026773">
    <property type="protein sequence ID" value="MPC67795.1"/>
    <property type="molecule type" value="Genomic_DNA"/>
</dbReference>
<gene>
    <name evidence="2" type="ORF">E2C01_061979</name>
</gene>
<evidence type="ECO:0000256" key="1">
    <source>
        <dbReference type="SAM" id="MobiDB-lite"/>
    </source>
</evidence>
<evidence type="ECO:0000313" key="3">
    <source>
        <dbReference type="Proteomes" id="UP000324222"/>
    </source>
</evidence>
<proteinExistence type="predicted"/>